<dbReference type="Gene3D" id="3.90.25.10">
    <property type="entry name" value="UDP-galactose 4-epimerase, domain 1"/>
    <property type="match status" value="1"/>
</dbReference>
<evidence type="ECO:0000256" key="10">
    <source>
        <dbReference type="RuleBase" id="RU366046"/>
    </source>
</evidence>
<keyword evidence="5 10" id="KW-0520">NAD</keyword>
<evidence type="ECO:0000256" key="3">
    <source>
        <dbReference type="ARBA" id="ARBA00004947"/>
    </source>
</evidence>
<evidence type="ECO:0000256" key="8">
    <source>
        <dbReference type="ARBA" id="ARBA00037955"/>
    </source>
</evidence>
<keyword evidence="6 10" id="KW-0413">Isomerase</keyword>
<evidence type="ECO:0000256" key="5">
    <source>
        <dbReference type="ARBA" id="ARBA00023027"/>
    </source>
</evidence>
<dbReference type="UniPathway" id="UPA00214"/>
<comment type="catalytic activity">
    <reaction evidence="1 10">
        <text>UDP-alpha-D-glucose = UDP-alpha-D-galactose</text>
        <dbReference type="Rhea" id="RHEA:22168"/>
        <dbReference type="ChEBI" id="CHEBI:58885"/>
        <dbReference type="ChEBI" id="CHEBI:66914"/>
        <dbReference type="EC" id="5.1.3.2"/>
    </reaction>
</comment>
<dbReference type="Gene3D" id="3.40.50.720">
    <property type="entry name" value="NAD(P)-binding Rossmann-like Domain"/>
    <property type="match status" value="1"/>
</dbReference>
<dbReference type="InterPro" id="IPR036291">
    <property type="entry name" value="NAD(P)-bd_dom_sf"/>
</dbReference>
<name>A0A4P9XQ61_9FUNG</name>
<keyword evidence="13" id="KW-1185">Reference proteome</keyword>
<dbReference type="Pfam" id="PF16363">
    <property type="entry name" value="GDP_Man_Dehyd"/>
    <property type="match status" value="1"/>
</dbReference>
<evidence type="ECO:0000256" key="6">
    <source>
        <dbReference type="ARBA" id="ARBA00023235"/>
    </source>
</evidence>
<proteinExistence type="inferred from homology"/>
<comment type="similarity">
    <text evidence="8">In the N-terminal section; belongs to the NAD(P)-dependent epimerase/dehydratase family.</text>
</comment>
<dbReference type="EMBL" id="KZ992724">
    <property type="protein sequence ID" value="RKP07410.1"/>
    <property type="molecule type" value="Genomic_DNA"/>
</dbReference>
<comment type="cofactor">
    <cofactor evidence="2 10">
        <name>NAD(+)</name>
        <dbReference type="ChEBI" id="CHEBI:57540"/>
    </cofactor>
</comment>
<evidence type="ECO:0000256" key="2">
    <source>
        <dbReference type="ARBA" id="ARBA00001911"/>
    </source>
</evidence>
<evidence type="ECO:0000256" key="9">
    <source>
        <dbReference type="ARBA" id="ARBA00038238"/>
    </source>
</evidence>
<keyword evidence="10" id="KW-0119">Carbohydrate metabolism</keyword>
<evidence type="ECO:0000313" key="13">
    <source>
        <dbReference type="Proteomes" id="UP000271241"/>
    </source>
</evidence>
<dbReference type="GO" id="GO:0003978">
    <property type="term" value="F:UDP-glucose 4-epimerase activity"/>
    <property type="evidence" value="ECO:0007669"/>
    <property type="project" value="UniProtKB-UniRule"/>
</dbReference>
<dbReference type="GO" id="GO:0006012">
    <property type="term" value="P:galactose metabolic process"/>
    <property type="evidence" value="ECO:0007669"/>
    <property type="project" value="UniProtKB-UniPathway"/>
</dbReference>
<dbReference type="CDD" id="cd05247">
    <property type="entry name" value="UDP_G4E_1_SDR_e"/>
    <property type="match status" value="1"/>
</dbReference>
<gene>
    <name evidence="12" type="ORF">THASP1DRAFT_34909</name>
</gene>
<protein>
    <recommendedName>
        <fullName evidence="10">UDP-glucose 4-epimerase</fullName>
        <ecNumber evidence="10">5.1.3.2</ecNumber>
    </recommendedName>
</protein>
<comment type="similarity">
    <text evidence="9">In the C-terminal section; belongs to the aldose epimerase family.</text>
</comment>
<feature type="domain" description="NAD(P)-binding" evidence="11">
    <location>
        <begin position="10"/>
        <end position="331"/>
    </location>
</feature>
<accession>A0A4P9XQ61</accession>
<sequence length="343" mass="37699">MAVKPAQTILVTGGAGFIGSHTCVELLLAGYEVVVVDNLANASTESLRRVEHITGRPLHFYEVDILDRPALEEVFAAHPRIYAVIHFAGLKAVGESASMPLRYYEVNVVGAQVLLQCMDAAGVKRLVFSSSAVVYGLPETSPVPETAATNPTNPYGRTKLFIEHIIRDHCAADRNWQAVMLRYFNPIGAHPSGEIGEDPRGVPNNLAPYVCQTILGLREKLRIFGGDYATADGTGVRDFIHVVDLAKSHLAALRRLEDAPGCLECNVGSGVGYSVLELVHAMEHVSGKKVRYEIAARRPGDLACVVADTRRAERELGWRAQHDLETMCRDMWRWQQKNPQGYS</sequence>
<evidence type="ECO:0000256" key="4">
    <source>
        <dbReference type="ARBA" id="ARBA00005028"/>
    </source>
</evidence>
<dbReference type="EC" id="5.1.3.2" evidence="10"/>
<dbReference type="InterPro" id="IPR005886">
    <property type="entry name" value="UDP_G4E"/>
</dbReference>
<dbReference type="Proteomes" id="UP000271241">
    <property type="component" value="Unassembled WGS sequence"/>
</dbReference>
<comment type="similarity">
    <text evidence="10">Belongs to the NAD(P)-dependent epimerase/dehydratase family.</text>
</comment>
<evidence type="ECO:0000313" key="12">
    <source>
        <dbReference type="EMBL" id="RKP07410.1"/>
    </source>
</evidence>
<evidence type="ECO:0000259" key="11">
    <source>
        <dbReference type="Pfam" id="PF16363"/>
    </source>
</evidence>
<organism evidence="12 13">
    <name type="scientific">Thamnocephalis sphaerospora</name>
    <dbReference type="NCBI Taxonomy" id="78915"/>
    <lineage>
        <taxon>Eukaryota</taxon>
        <taxon>Fungi</taxon>
        <taxon>Fungi incertae sedis</taxon>
        <taxon>Zoopagomycota</taxon>
        <taxon>Zoopagomycotina</taxon>
        <taxon>Zoopagomycetes</taxon>
        <taxon>Zoopagales</taxon>
        <taxon>Sigmoideomycetaceae</taxon>
        <taxon>Thamnocephalis</taxon>
    </lineage>
</organism>
<dbReference type="InterPro" id="IPR016040">
    <property type="entry name" value="NAD(P)-bd_dom"/>
</dbReference>
<dbReference type="PANTHER" id="PTHR43725:SF47">
    <property type="entry name" value="UDP-GLUCOSE 4-EPIMERASE"/>
    <property type="match status" value="1"/>
</dbReference>
<dbReference type="PANTHER" id="PTHR43725">
    <property type="entry name" value="UDP-GLUCOSE 4-EPIMERASE"/>
    <property type="match status" value="1"/>
</dbReference>
<comment type="function">
    <text evidence="7">Mutarotase converts alpha-aldose to the beta-anomer. It is active on D-glucose, L-arabinose, D-xylose, D-galactose, maltose and lactose.</text>
</comment>
<comment type="pathway">
    <text evidence="4">Carbohydrate metabolism; hexose metabolism.</text>
</comment>
<dbReference type="OrthoDB" id="9402762at2759"/>
<dbReference type="AlphaFoldDB" id="A0A4P9XQ61"/>
<comment type="pathway">
    <text evidence="3 10">Carbohydrate metabolism; galactose metabolism.</text>
</comment>
<reference evidence="13" key="1">
    <citation type="journal article" date="2018" name="Nat. Microbiol.">
        <title>Leveraging single-cell genomics to expand the fungal tree of life.</title>
        <authorList>
            <person name="Ahrendt S.R."/>
            <person name="Quandt C.A."/>
            <person name="Ciobanu D."/>
            <person name="Clum A."/>
            <person name="Salamov A."/>
            <person name="Andreopoulos B."/>
            <person name="Cheng J.F."/>
            <person name="Woyke T."/>
            <person name="Pelin A."/>
            <person name="Henrissat B."/>
            <person name="Reynolds N.K."/>
            <person name="Benny G.L."/>
            <person name="Smith M.E."/>
            <person name="James T.Y."/>
            <person name="Grigoriev I.V."/>
        </authorList>
    </citation>
    <scope>NUCLEOTIDE SEQUENCE [LARGE SCALE GENOMIC DNA]</scope>
    <source>
        <strain evidence="13">RSA 1356</strain>
    </source>
</reference>
<comment type="subunit">
    <text evidence="10">Homodimer.</text>
</comment>
<evidence type="ECO:0000256" key="1">
    <source>
        <dbReference type="ARBA" id="ARBA00000083"/>
    </source>
</evidence>
<dbReference type="NCBIfam" id="NF007956">
    <property type="entry name" value="PRK10675.1"/>
    <property type="match status" value="1"/>
</dbReference>
<dbReference type="STRING" id="78915.A0A4P9XQ61"/>
<dbReference type="GO" id="GO:0005829">
    <property type="term" value="C:cytosol"/>
    <property type="evidence" value="ECO:0007669"/>
    <property type="project" value="TreeGrafter"/>
</dbReference>
<evidence type="ECO:0000256" key="7">
    <source>
        <dbReference type="ARBA" id="ARBA00037676"/>
    </source>
</evidence>
<dbReference type="SUPFAM" id="SSF51735">
    <property type="entry name" value="NAD(P)-binding Rossmann-fold domains"/>
    <property type="match status" value="1"/>
</dbReference>
<dbReference type="NCBIfam" id="TIGR01179">
    <property type="entry name" value="galE"/>
    <property type="match status" value="1"/>
</dbReference>